<dbReference type="InterPro" id="IPR018060">
    <property type="entry name" value="HTH_AraC"/>
</dbReference>
<sequence length="328" mass="36311">MPRDGGDPLTIRTDQFTFSDPSEVIATDPGWEYEIIQLSPGSLGYALRRFEVAGIVLEWVFCKAAVAVHETKLVDDLAIVVPLEFSAPSKLGGQKVGFGNIGLQVNGVDFCHRTEPGVFTLFITVQRALADTMGWINEPKNTFLVEVSKRQLRVSLGRIETAVRLLELSREVGVPDQEIPALQGLIESIGDLLAPVEAADNRNALHGQARRNMALVTAVRRRLLTGEWVDASQIDQLARSLGVSQRTLFRAISVSIDMAPRAYQKRLKLHLVQKALQTATPDTASVTKIAMEHGFWHLGRFSQEFREAFGKNPRDALDTSPSRQQDQT</sequence>
<reference evidence="5 6" key="1">
    <citation type="submission" date="2015-09" db="EMBL/GenBank/DDBJ databases">
        <authorList>
            <consortium name="Swine Surveillance"/>
        </authorList>
    </citation>
    <scope>NUCLEOTIDE SEQUENCE [LARGE SCALE GENOMIC DNA]</scope>
    <source>
        <strain evidence="5 6">CECT 4292</strain>
    </source>
</reference>
<evidence type="ECO:0000313" key="5">
    <source>
        <dbReference type="EMBL" id="CUH47352.1"/>
    </source>
</evidence>
<dbReference type="InterPro" id="IPR050204">
    <property type="entry name" value="AraC_XylS_family_regulators"/>
</dbReference>
<feature type="domain" description="HTH araC/xylS-type" evidence="4">
    <location>
        <begin position="213"/>
        <end position="319"/>
    </location>
</feature>
<dbReference type="SMART" id="SM00342">
    <property type="entry name" value="HTH_ARAC"/>
    <property type="match status" value="1"/>
</dbReference>
<dbReference type="GO" id="GO:0043565">
    <property type="term" value="F:sequence-specific DNA binding"/>
    <property type="evidence" value="ECO:0007669"/>
    <property type="project" value="InterPro"/>
</dbReference>
<accession>A0A0P1ECI4</accession>
<dbReference type="AlphaFoldDB" id="A0A0P1ECI4"/>
<evidence type="ECO:0000259" key="4">
    <source>
        <dbReference type="PROSITE" id="PS01124"/>
    </source>
</evidence>
<evidence type="ECO:0000256" key="3">
    <source>
        <dbReference type="ARBA" id="ARBA00023163"/>
    </source>
</evidence>
<protein>
    <submittedName>
        <fullName evidence="5">Transcriptional regulator EutR</fullName>
    </submittedName>
</protein>
<evidence type="ECO:0000256" key="2">
    <source>
        <dbReference type="ARBA" id="ARBA00023125"/>
    </source>
</evidence>
<keyword evidence="2" id="KW-0238">DNA-binding</keyword>
<keyword evidence="3" id="KW-0804">Transcription</keyword>
<organism evidence="5 6">
    <name type="scientific">Ruegeria atlantica</name>
    <dbReference type="NCBI Taxonomy" id="81569"/>
    <lineage>
        <taxon>Bacteria</taxon>
        <taxon>Pseudomonadati</taxon>
        <taxon>Pseudomonadota</taxon>
        <taxon>Alphaproteobacteria</taxon>
        <taxon>Rhodobacterales</taxon>
        <taxon>Roseobacteraceae</taxon>
        <taxon>Ruegeria</taxon>
    </lineage>
</organism>
<evidence type="ECO:0000256" key="1">
    <source>
        <dbReference type="ARBA" id="ARBA00023015"/>
    </source>
</evidence>
<dbReference type="PROSITE" id="PS01124">
    <property type="entry name" value="HTH_ARAC_FAMILY_2"/>
    <property type="match status" value="1"/>
</dbReference>
<dbReference type="OrthoDB" id="7285481at2"/>
<dbReference type="Pfam" id="PF12833">
    <property type="entry name" value="HTH_18"/>
    <property type="match status" value="1"/>
</dbReference>
<name>A0A0P1ECI4_9RHOB</name>
<dbReference type="GO" id="GO:0003700">
    <property type="term" value="F:DNA-binding transcription factor activity"/>
    <property type="evidence" value="ECO:0007669"/>
    <property type="project" value="InterPro"/>
</dbReference>
<dbReference type="PANTHER" id="PTHR46796:SF12">
    <property type="entry name" value="HTH-TYPE DNA-BINDING TRANSCRIPTIONAL ACTIVATOR EUTR"/>
    <property type="match status" value="1"/>
</dbReference>
<dbReference type="GeneID" id="55492768"/>
<dbReference type="PROSITE" id="PS00041">
    <property type="entry name" value="HTH_ARAC_FAMILY_1"/>
    <property type="match status" value="1"/>
</dbReference>
<gene>
    <name evidence="5" type="ORF">RUA4292_01521</name>
</gene>
<dbReference type="InterPro" id="IPR018062">
    <property type="entry name" value="HTH_AraC-typ_CS"/>
</dbReference>
<dbReference type="PANTHER" id="PTHR46796">
    <property type="entry name" value="HTH-TYPE TRANSCRIPTIONAL ACTIVATOR RHAS-RELATED"/>
    <property type="match status" value="1"/>
</dbReference>
<dbReference type="EMBL" id="CYPU01000023">
    <property type="protein sequence ID" value="CUH47352.1"/>
    <property type="molecule type" value="Genomic_DNA"/>
</dbReference>
<dbReference type="RefSeq" id="WP_058277037.1">
    <property type="nucleotide sequence ID" value="NZ_CYPU01000023.1"/>
</dbReference>
<proteinExistence type="predicted"/>
<dbReference type="Proteomes" id="UP000050783">
    <property type="component" value="Unassembled WGS sequence"/>
</dbReference>
<dbReference type="Gene3D" id="1.10.10.60">
    <property type="entry name" value="Homeodomain-like"/>
    <property type="match status" value="1"/>
</dbReference>
<evidence type="ECO:0000313" key="6">
    <source>
        <dbReference type="Proteomes" id="UP000050783"/>
    </source>
</evidence>
<keyword evidence="1" id="KW-0805">Transcription regulation</keyword>